<keyword evidence="3" id="KW-1185">Reference proteome</keyword>
<protein>
    <recommendedName>
        <fullName evidence="4">MARVEL domain-containing protein</fullName>
    </recommendedName>
</protein>
<sequence length="174" mass="19233">MPSLAGIKPVWIGLITAVAYSSMVIDIIQILKVHENQYTSTYPPAVVALLVVSILQMIWGVWYLARSGRGAIFKASNVAGAVLFFFLFYVGAAAATTALRFNNRYCPRDASNFTDCRGVMRGTMGLAWAMVGLNLFYLCYLAALVSKHGRWSDDLWNIPARRHANADMDKAPVH</sequence>
<organism evidence="2 3">
    <name type="scientific">Papiliotrema laurentii</name>
    <name type="common">Cryptococcus laurentii</name>
    <dbReference type="NCBI Taxonomy" id="5418"/>
    <lineage>
        <taxon>Eukaryota</taxon>
        <taxon>Fungi</taxon>
        <taxon>Dikarya</taxon>
        <taxon>Basidiomycota</taxon>
        <taxon>Agaricomycotina</taxon>
        <taxon>Tremellomycetes</taxon>
        <taxon>Tremellales</taxon>
        <taxon>Rhynchogastremaceae</taxon>
        <taxon>Papiliotrema</taxon>
    </lineage>
</organism>
<dbReference type="AlphaFoldDB" id="A0AAD9L9L3"/>
<keyword evidence="1" id="KW-1133">Transmembrane helix</keyword>
<dbReference type="EMBL" id="JAODAN010000001">
    <property type="protein sequence ID" value="KAK1927444.1"/>
    <property type="molecule type" value="Genomic_DNA"/>
</dbReference>
<feature type="transmembrane region" description="Helical" evidence="1">
    <location>
        <begin position="77"/>
        <end position="99"/>
    </location>
</feature>
<feature type="transmembrane region" description="Helical" evidence="1">
    <location>
        <begin position="43"/>
        <end position="65"/>
    </location>
</feature>
<evidence type="ECO:0000256" key="1">
    <source>
        <dbReference type="SAM" id="Phobius"/>
    </source>
</evidence>
<keyword evidence="1" id="KW-0472">Membrane</keyword>
<accession>A0AAD9L9L3</accession>
<proteinExistence type="predicted"/>
<dbReference type="Proteomes" id="UP001182556">
    <property type="component" value="Unassembled WGS sequence"/>
</dbReference>
<name>A0AAD9L9L3_PAPLA</name>
<feature type="transmembrane region" description="Helical" evidence="1">
    <location>
        <begin position="119"/>
        <end position="143"/>
    </location>
</feature>
<keyword evidence="1" id="KW-0812">Transmembrane</keyword>
<evidence type="ECO:0000313" key="2">
    <source>
        <dbReference type="EMBL" id="KAK1927444.1"/>
    </source>
</evidence>
<feature type="transmembrane region" description="Helical" evidence="1">
    <location>
        <begin position="12"/>
        <end position="31"/>
    </location>
</feature>
<evidence type="ECO:0008006" key="4">
    <source>
        <dbReference type="Google" id="ProtNLM"/>
    </source>
</evidence>
<comment type="caution">
    <text evidence="2">The sequence shown here is derived from an EMBL/GenBank/DDBJ whole genome shotgun (WGS) entry which is preliminary data.</text>
</comment>
<evidence type="ECO:0000313" key="3">
    <source>
        <dbReference type="Proteomes" id="UP001182556"/>
    </source>
</evidence>
<reference evidence="2" key="1">
    <citation type="submission" date="2023-02" db="EMBL/GenBank/DDBJ databases">
        <title>Identification and recombinant expression of a fungal hydrolase from Papiliotrema laurentii that hydrolyzes apple cutin and clears colloidal polyester polyurethane.</title>
        <authorList>
            <consortium name="DOE Joint Genome Institute"/>
            <person name="Roman V.A."/>
            <person name="Bojanowski C."/>
            <person name="Crable B.R."/>
            <person name="Wagner D.N."/>
            <person name="Hung C.S."/>
            <person name="Nadeau L.J."/>
            <person name="Schratz L."/>
            <person name="Haridas S."/>
            <person name="Pangilinan J."/>
            <person name="Lipzen A."/>
            <person name="Na H."/>
            <person name="Yan M."/>
            <person name="Ng V."/>
            <person name="Grigoriev I.V."/>
            <person name="Spatafora J.W."/>
            <person name="Barlow D."/>
            <person name="Biffinger J."/>
            <person name="Kelley-Loughnane N."/>
            <person name="Varaljay V.A."/>
            <person name="Crookes-Goodson W.J."/>
        </authorList>
    </citation>
    <scope>NUCLEOTIDE SEQUENCE</scope>
    <source>
        <strain evidence="2">5307AH</strain>
    </source>
</reference>
<gene>
    <name evidence="2" type="ORF">DB88DRAFT_478074</name>
</gene>